<evidence type="ECO:0000313" key="5">
    <source>
        <dbReference type="Proteomes" id="UP000284403"/>
    </source>
</evidence>
<dbReference type="PANTHER" id="PTHR12411">
    <property type="entry name" value="CYSTEINE PROTEASE FAMILY C1-RELATED"/>
    <property type="match status" value="1"/>
</dbReference>
<dbReference type="Proteomes" id="UP000284403">
    <property type="component" value="Unassembled WGS sequence"/>
</dbReference>
<dbReference type="OrthoDB" id="251836at2759"/>
<dbReference type="GeneID" id="40315149"/>
<dbReference type="InterPro" id="IPR038765">
    <property type="entry name" value="Papain-like_cys_pep_sf"/>
</dbReference>
<reference evidence="4 5" key="1">
    <citation type="journal article" date="2018" name="BMC Genomics">
        <title>Genomic comparison of Trypanosoma conorhini and Trypanosoma rangeli to Trypanosoma cruzi strains of high and low virulence.</title>
        <authorList>
            <person name="Bradwell K.R."/>
            <person name="Koparde V.N."/>
            <person name="Matveyev A.V."/>
            <person name="Serrano M.G."/>
            <person name="Alves J.M."/>
            <person name="Parikh H."/>
            <person name="Huang B."/>
            <person name="Lee V."/>
            <person name="Espinosa-Alvarez O."/>
            <person name="Ortiz P.A."/>
            <person name="Costa-Martins A.G."/>
            <person name="Teixeira M.M."/>
            <person name="Buck G.A."/>
        </authorList>
    </citation>
    <scope>NUCLEOTIDE SEQUENCE [LARGE SCALE GENOMIC DNA]</scope>
    <source>
        <strain evidence="4 5">025E</strain>
    </source>
</reference>
<dbReference type="InterPro" id="IPR025660">
    <property type="entry name" value="Pept_his_AS"/>
</dbReference>
<keyword evidence="5" id="KW-1185">Reference proteome</keyword>
<keyword evidence="2" id="KW-1015">Disulfide bond</keyword>
<dbReference type="EMBL" id="MKKU01000046">
    <property type="protein sequence ID" value="RNF26337.1"/>
    <property type="molecule type" value="Genomic_DNA"/>
</dbReference>
<evidence type="ECO:0000256" key="2">
    <source>
        <dbReference type="ARBA" id="ARBA00023157"/>
    </source>
</evidence>
<evidence type="ECO:0000259" key="3">
    <source>
        <dbReference type="SMART" id="SM00645"/>
    </source>
</evidence>
<dbReference type="GO" id="GO:0006508">
    <property type="term" value="P:proteolysis"/>
    <property type="evidence" value="ECO:0007669"/>
    <property type="project" value="InterPro"/>
</dbReference>
<dbReference type="SMART" id="SM00645">
    <property type="entry name" value="Pept_C1"/>
    <property type="match status" value="1"/>
</dbReference>
<dbReference type="Pfam" id="PF00112">
    <property type="entry name" value="Peptidase_C1"/>
    <property type="match status" value="1"/>
</dbReference>
<gene>
    <name evidence="4" type="ORF">Tco025E_01538</name>
</gene>
<organism evidence="4 5">
    <name type="scientific">Trypanosoma conorhini</name>
    <dbReference type="NCBI Taxonomy" id="83891"/>
    <lineage>
        <taxon>Eukaryota</taxon>
        <taxon>Discoba</taxon>
        <taxon>Euglenozoa</taxon>
        <taxon>Kinetoplastea</taxon>
        <taxon>Metakinetoplastina</taxon>
        <taxon>Trypanosomatida</taxon>
        <taxon>Trypanosomatidae</taxon>
        <taxon>Trypanosoma</taxon>
    </lineage>
</organism>
<dbReference type="PROSITE" id="PS00640">
    <property type="entry name" value="THIOL_PROTEASE_ASN"/>
    <property type="match status" value="1"/>
</dbReference>
<dbReference type="PROSITE" id="PS00639">
    <property type="entry name" value="THIOL_PROTEASE_HIS"/>
    <property type="match status" value="1"/>
</dbReference>
<accession>A0A3R7NZJ1</accession>
<dbReference type="AlphaFoldDB" id="A0A3R7NZJ1"/>
<dbReference type="SUPFAM" id="SSF54001">
    <property type="entry name" value="Cysteine proteinases"/>
    <property type="match status" value="1"/>
</dbReference>
<protein>
    <submittedName>
        <fullName evidence="4">Cysteine peptidase B</fullName>
    </submittedName>
</protein>
<proteinExistence type="inferred from homology"/>
<feature type="domain" description="Peptidase C1A papain C-terminal" evidence="3">
    <location>
        <begin position="1"/>
        <end position="146"/>
    </location>
</feature>
<evidence type="ECO:0000313" key="4">
    <source>
        <dbReference type="EMBL" id="RNF26337.1"/>
    </source>
</evidence>
<dbReference type="InterPro" id="IPR039417">
    <property type="entry name" value="Peptidase_C1A_papain-like"/>
</dbReference>
<comment type="similarity">
    <text evidence="1">Belongs to the peptidase C1 family.</text>
</comment>
<dbReference type="GO" id="GO:0008234">
    <property type="term" value="F:cysteine-type peptidase activity"/>
    <property type="evidence" value="ECO:0007669"/>
    <property type="project" value="InterPro"/>
</dbReference>
<sequence length="159" mass="17218">MDNAFDWIVQRNNGVVYTEESYPYVSGGGQAPVCRMSDRTAGAVITGHVDLPQDEDKMAAWLAAHGPLAIAVDATSFMSYTGGVVTNCFADQLNHGVVLVGYNDSSDPPYWIVKNSWGAVWGEEGYIRLQKGTNQCLVKEYPCSAVVVCAIVMVFCLAL</sequence>
<dbReference type="Gene3D" id="3.90.70.10">
    <property type="entry name" value="Cysteine proteinases"/>
    <property type="match status" value="1"/>
</dbReference>
<dbReference type="InterPro" id="IPR025661">
    <property type="entry name" value="Pept_asp_AS"/>
</dbReference>
<name>A0A3R7NZJ1_9TRYP</name>
<comment type="caution">
    <text evidence="4">The sequence shown here is derived from an EMBL/GenBank/DDBJ whole genome shotgun (WGS) entry which is preliminary data.</text>
</comment>
<evidence type="ECO:0000256" key="1">
    <source>
        <dbReference type="ARBA" id="ARBA00008455"/>
    </source>
</evidence>
<dbReference type="RefSeq" id="XP_029231543.1">
    <property type="nucleotide sequence ID" value="XM_029368476.1"/>
</dbReference>
<dbReference type="InterPro" id="IPR000668">
    <property type="entry name" value="Peptidase_C1A_C"/>
</dbReference>
<dbReference type="InterPro" id="IPR013128">
    <property type="entry name" value="Peptidase_C1A"/>
</dbReference>
<dbReference type="CDD" id="cd02248">
    <property type="entry name" value="Peptidase_C1A"/>
    <property type="match status" value="1"/>
</dbReference>